<accession>A0A1C7MMZ8</accession>
<protein>
    <submittedName>
        <fullName evidence="1">Uncharacterized protein</fullName>
    </submittedName>
</protein>
<name>A0A1C7MMZ8_GRIFR</name>
<comment type="caution">
    <text evidence="1">The sequence shown here is derived from an EMBL/GenBank/DDBJ whole genome shotgun (WGS) entry which is preliminary data.</text>
</comment>
<dbReference type="Proteomes" id="UP000092993">
    <property type="component" value="Unassembled WGS sequence"/>
</dbReference>
<gene>
    <name evidence="1" type="ORF">A0H81_02222</name>
</gene>
<reference evidence="1 2" key="1">
    <citation type="submission" date="2016-03" db="EMBL/GenBank/DDBJ databases">
        <title>Whole genome sequencing of Grifola frondosa 9006-11.</title>
        <authorList>
            <person name="Min B."/>
            <person name="Park H."/>
            <person name="Kim J.-G."/>
            <person name="Cho H."/>
            <person name="Oh Y.-L."/>
            <person name="Kong W.-S."/>
            <person name="Choi I.-G."/>
        </authorList>
    </citation>
    <scope>NUCLEOTIDE SEQUENCE [LARGE SCALE GENOMIC DNA]</scope>
    <source>
        <strain evidence="1 2">9006-11</strain>
    </source>
</reference>
<sequence>MSLHQHSCVAQKRKGRLALPRFTIGIPNIRQEQRADKRHTRPWDERDEAPARAVAERFGHKRLHLGREPLMLWMEVIHVARSVTSDAASAGVEADNQLCKLALIRTSTYRRILSMVISHKGSGSLKT</sequence>
<proteinExistence type="predicted"/>
<dbReference type="EMBL" id="LUGG01000002">
    <property type="protein sequence ID" value="OBZ78255.1"/>
    <property type="molecule type" value="Genomic_DNA"/>
</dbReference>
<dbReference type="AlphaFoldDB" id="A0A1C7MMZ8"/>
<evidence type="ECO:0000313" key="2">
    <source>
        <dbReference type="Proteomes" id="UP000092993"/>
    </source>
</evidence>
<keyword evidence="2" id="KW-1185">Reference proteome</keyword>
<evidence type="ECO:0000313" key="1">
    <source>
        <dbReference type="EMBL" id="OBZ78255.1"/>
    </source>
</evidence>
<organism evidence="1 2">
    <name type="scientific">Grifola frondosa</name>
    <name type="common">Maitake</name>
    <name type="synonym">Polyporus frondosus</name>
    <dbReference type="NCBI Taxonomy" id="5627"/>
    <lineage>
        <taxon>Eukaryota</taxon>
        <taxon>Fungi</taxon>
        <taxon>Dikarya</taxon>
        <taxon>Basidiomycota</taxon>
        <taxon>Agaricomycotina</taxon>
        <taxon>Agaricomycetes</taxon>
        <taxon>Polyporales</taxon>
        <taxon>Grifolaceae</taxon>
        <taxon>Grifola</taxon>
    </lineage>
</organism>